<feature type="domain" description="Mur ligase C-terminal" evidence="10">
    <location>
        <begin position="458"/>
        <end position="563"/>
    </location>
</feature>
<dbReference type="Pfam" id="PF02875">
    <property type="entry name" value="Mur_ligase_C"/>
    <property type="match status" value="1"/>
</dbReference>
<evidence type="ECO:0000259" key="9">
    <source>
        <dbReference type="Pfam" id="PF01225"/>
    </source>
</evidence>
<gene>
    <name evidence="12" type="primary">LOC112275814</name>
</gene>
<evidence type="ECO:0000256" key="4">
    <source>
        <dbReference type="ARBA" id="ARBA00022490"/>
    </source>
</evidence>
<dbReference type="SUPFAM" id="SSF53244">
    <property type="entry name" value="MurD-like peptide ligases, peptide-binding domain"/>
    <property type="match status" value="1"/>
</dbReference>
<evidence type="ECO:0000256" key="8">
    <source>
        <dbReference type="ARBA" id="ARBA00047833"/>
    </source>
</evidence>
<dbReference type="PANTHER" id="PTHR43445:SF3">
    <property type="entry name" value="UDP-N-ACETYLMURAMATE--L-ALANINE LIGASE"/>
    <property type="match status" value="1"/>
</dbReference>
<dbReference type="InterPro" id="IPR050061">
    <property type="entry name" value="MurCDEF_pg_biosynth"/>
</dbReference>
<dbReference type="InterPro" id="IPR013221">
    <property type="entry name" value="Mur_ligase_cen"/>
</dbReference>
<evidence type="ECO:0000313" key="13">
    <source>
        <dbReference type="Proteomes" id="UP000006727"/>
    </source>
</evidence>
<organism evidence="12 13">
    <name type="scientific">Physcomitrium patens</name>
    <name type="common">Spreading-leaved earth moss</name>
    <name type="synonym">Physcomitrella patens</name>
    <dbReference type="NCBI Taxonomy" id="3218"/>
    <lineage>
        <taxon>Eukaryota</taxon>
        <taxon>Viridiplantae</taxon>
        <taxon>Streptophyta</taxon>
        <taxon>Embryophyta</taxon>
        <taxon>Bryophyta</taxon>
        <taxon>Bryophytina</taxon>
        <taxon>Bryopsida</taxon>
        <taxon>Funariidae</taxon>
        <taxon>Funariales</taxon>
        <taxon>Funariaceae</taxon>
        <taxon>Physcomitrium</taxon>
    </lineage>
</organism>
<dbReference type="Gene3D" id="3.40.50.720">
    <property type="entry name" value="NAD(P)-binding Rossmann-like Domain"/>
    <property type="match status" value="1"/>
</dbReference>
<dbReference type="Pfam" id="PF08245">
    <property type="entry name" value="Mur_ligase_M"/>
    <property type="match status" value="1"/>
</dbReference>
<name>A0A7I4CHL3_PHYPA</name>
<protein>
    <recommendedName>
        <fullName evidence="3">UDP-N-acetylmuramate--L-alanine ligase</fullName>
        <ecNumber evidence="3">6.3.2.8</ecNumber>
    </recommendedName>
</protein>
<dbReference type="Proteomes" id="UP000006727">
    <property type="component" value="Chromosome 23"/>
</dbReference>
<dbReference type="AlphaFoldDB" id="A0A7I4CHL3"/>
<accession>A0A7I4CHL3</accession>
<evidence type="ECO:0000256" key="2">
    <source>
        <dbReference type="ARBA" id="ARBA00004752"/>
    </source>
</evidence>
<dbReference type="SUPFAM" id="SSF51984">
    <property type="entry name" value="MurCD N-terminal domain"/>
    <property type="match status" value="1"/>
</dbReference>
<dbReference type="GO" id="GO:0005737">
    <property type="term" value="C:cytoplasm"/>
    <property type="evidence" value="ECO:0007669"/>
    <property type="project" value="UniProtKB-SubCell"/>
</dbReference>
<keyword evidence="6" id="KW-0547">Nucleotide-binding</keyword>
<dbReference type="InterPro" id="IPR000713">
    <property type="entry name" value="Mur_ligase_N"/>
</dbReference>
<dbReference type="EC" id="6.3.2.8" evidence="3"/>
<dbReference type="UniPathway" id="UPA00219"/>
<dbReference type="SUPFAM" id="SSF53623">
    <property type="entry name" value="MurD-like peptide ligases, catalytic domain"/>
    <property type="match status" value="1"/>
</dbReference>
<dbReference type="PANTHER" id="PTHR43445">
    <property type="entry name" value="UDP-N-ACETYLMURAMATE--L-ALANINE LIGASE-RELATED"/>
    <property type="match status" value="1"/>
</dbReference>
<dbReference type="EMBL" id="ABEU02000023">
    <property type="status" value="NOT_ANNOTATED_CDS"/>
    <property type="molecule type" value="Genomic_DNA"/>
</dbReference>
<dbReference type="InterPro" id="IPR004101">
    <property type="entry name" value="Mur_ligase_C"/>
</dbReference>
<dbReference type="InterPro" id="IPR005758">
    <property type="entry name" value="UDP-N-AcMur_Ala_ligase_MurC"/>
</dbReference>
<evidence type="ECO:0000259" key="11">
    <source>
        <dbReference type="Pfam" id="PF08245"/>
    </source>
</evidence>
<dbReference type="Gene3D" id="3.40.1190.10">
    <property type="entry name" value="Mur-like, catalytic domain"/>
    <property type="match status" value="1"/>
</dbReference>
<evidence type="ECO:0000256" key="6">
    <source>
        <dbReference type="ARBA" id="ARBA00022741"/>
    </source>
</evidence>
<dbReference type="EnsemblPlants" id="Pp3c23_890V3.2">
    <property type="protein sequence ID" value="Pp3c23_890V3.2"/>
    <property type="gene ID" value="Pp3c23_890"/>
</dbReference>
<dbReference type="Gene3D" id="3.90.190.20">
    <property type="entry name" value="Mur ligase, C-terminal domain"/>
    <property type="match status" value="1"/>
</dbReference>
<evidence type="ECO:0000256" key="5">
    <source>
        <dbReference type="ARBA" id="ARBA00022598"/>
    </source>
</evidence>
<proteinExistence type="inferred from homology"/>
<comment type="pathway">
    <text evidence="2">Cell wall biogenesis; peptidoglycan biosynthesis.</text>
</comment>
<keyword evidence="5" id="KW-0436">Ligase</keyword>
<comment type="catalytic activity">
    <reaction evidence="8">
        <text>UDP-N-acetyl-alpha-D-muramate + L-alanine + ATP = UDP-N-acetyl-alpha-D-muramoyl-L-alanine + ADP + phosphate + H(+)</text>
        <dbReference type="Rhea" id="RHEA:23372"/>
        <dbReference type="ChEBI" id="CHEBI:15378"/>
        <dbReference type="ChEBI" id="CHEBI:30616"/>
        <dbReference type="ChEBI" id="CHEBI:43474"/>
        <dbReference type="ChEBI" id="CHEBI:57972"/>
        <dbReference type="ChEBI" id="CHEBI:70757"/>
        <dbReference type="ChEBI" id="CHEBI:83898"/>
        <dbReference type="ChEBI" id="CHEBI:456216"/>
        <dbReference type="EC" id="6.3.2.8"/>
    </reaction>
</comment>
<keyword evidence="4" id="KW-0963">Cytoplasm</keyword>
<sequence length="626" mass="67487">MELSTLPSLHFSRSICTAEVRQPGCCGIGSGFATAASRIEPRLGGGAAVLRRASHGYGVGCEFSIPRFVLGSLDHKLGEKLLRRAVRSGASGLRNRREWRCMNAEFGADASNAGSPGSVHFVGIGGAGLSALGLLALRQGWQVSGSDLVWSEEVIRLKEAGARAYVGHSVAQLVPQGSQPPDAVVVSSAVGPGNEEVEAARALNVPIYKRGDWLGKITEGYQLIAVAGTHGKTTTTAMLSVVLRNLGEDITAIVGAQVPQFPDGGSALCGTTRKFVLEADEYDGCFLGVSPHLAVLTNVEWEHVDMFPDEEAVKNMFKKFVLQIKPGGCLVACGDSAGAKSVLGLIEEEQEKDLGSPFPRERRVVTFGLGASDWRAIMLVPNPQGGTDYTVVYKNRPMTRVSLRLPGMYNVLNSLAVIVVMSLLAAEKESDVGAQAKLMKRTAEAAGRALGAFSGVRRRFDFVGSVHGCHIIDDYAHHPTEVRAVLQAARQRYDQQPIWVIFQPHTVSRLAAFLPDFAPAFSAADRVIVTQVYAARNIPTEKVVTGEDLANAIIGPPAVYIPDLVILPTWVDDSCRHVKSHHDRTLLRKPKFYSASIPERRQLYVGGMSLLVSSLAHTHHMILFLM</sequence>
<dbReference type="Gramene" id="Pp3c23_890V3.2">
    <property type="protein sequence ID" value="Pp3c23_890V3.2"/>
    <property type="gene ID" value="Pp3c23_890"/>
</dbReference>
<dbReference type="Pfam" id="PF01225">
    <property type="entry name" value="Mur_ligase"/>
    <property type="match status" value="1"/>
</dbReference>
<dbReference type="InterPro" id="IPR036615">
    <property type="entry name" value="Mur_ligase_C_dom_sf"/>
</dbReference>
<reference evidence="12 13" key="2">
    <citation type="journal article" date="2018" name="Plant J.">
        <title>The Physcomitrella patens chromosome-scale assembly reveals moss genome structure and evolution.</title>
        <authorList>
            <person name="Lang D."/>
            <person name="Ullrich K.K."/>
            <person name="Murat F."/>
            <person name="Fuchs J."/>
            <person name="Jenkins J."/>
            <person name="Haas F.B."/>
            <person name="Piednoel M."/>
            <person name="Gundlach H."/>
            <person name="Van Bel M."/>
            <person name="Meyberg R."/>
            <person name="Vives C."/>
            <person name="Morata J."/>
            <person name="Symeonidi A."/>
            <person name="Hiss M."/>
            <person name="Muchero W."/>
            <person name="Kamisugi Y."/>
            <person name="Saleh O."/>
            <person name="Blanc G."/>
            <person name="Decker E.L."/>
            <person name="van Gessel N."/>
            <person name="Grimwood J."/>
            <person name="Hayes R.D."/>
            <person name="Graham S.W."/>
            <person name="Gunter L.E."/>
            <person name="McDaniel S.F."/>
            <person name="Hoernstein S.N.W."/>
            <person name="Larsson A."/>
            <person name="Li F.W."/>
            <person name="Perroud P.F."/>
            <person name="Phillips J."/>
            <person name="Ranjan P."/>
            <person name="Rokshar D.S."/>
            <person name="Rothfels C.J."/>
            <person name="Schneider L."/>
            <person name="Shu S."/>
            <person name="Stevenson D.W."/>
            <person name="Thummler F."/>
            <person name="Tillich M."/>
            <person name="Villarreal Aguilar J.C."/>
            <person name="Widiez T."/>
            <person name="Wong G.K."/>
            <person name="Wymore A."/>
            <person name="Zhang Y."/>
            <person name="Zimmer A.D."/>
            <person name="Quatrano R.S."/>
            <person name="Mayer K.F.X."/>
            <person name="Goodstein D."/>
            <person name="Casacuberta J.M."/>
            <person name="Vandepoele K."/>
            <person name="Reski R."/>
            <person name="Cuming A.C."/>
            <person name="Tuskan G.A."/>
            <person name="Maumus F."/>
            <person name="Salse J."/>
            <person name="Schmutz J."/>
            <person name="Rensing S.A."/>
        </authorList>
    </citation>
    <scope>NUCLEOTIDE SEQUENCE [LARGE SCALE GENOMIC DNA]</scope>
    <source>
        <strain evidence="12 13">cv. Gransden 2004</strain>
    </source>
</reference>
<evidence type="ECO:0000256" key="1">
    <source>
        <dbReference type="ARBA" id="ARBA00004496"/>
    </source>
</evidence>
<dbReference type="GO" id="GO:0005524">
    <property type="term" value="F:ATP binding"/>
    <property type="evidence" value="ECO:0007669"/>
    <property type="project" value="UniProtKB-KW"/>
</dbReference>
<reference evidence="12 13" key="1">
    <citation type="journal article" date="2008" name="Science">
        <title>The Physcomitrella genome reveals evolutionary insights into the conquest of land by plants.</title>
        <authorList>
            <person name="Rensing S."/>
            <person name="Lang D."/>
            <person name="Zimmer A."/>
            <person name="Terry A."/>
            <person name="Salamov A."/>
            <person name="Shapiro H."/>
            <person name="Nishiyama T."/>
            <person name="Perroud P.-F."/>
            <person name="Lindquist E."/>
            <person name="Kamisugi Y."/>
            <person name="Tanahashi T."/>
            <person name="Sakakibara K."/>
            <person name="Fujita T."/>
            <person name="Oishi K."/>
            <person name="Shin-I T."/>
            <person name="Kuroki Y."/>
            <person name="Toyoda A."/>
            <person name="Suzuki Y."/>
            <person name="Hashimoto A."/>
            <person name="Yamaguchi K."/>
            <person name="Sugano A."/>
            <person name="Kohara Y."/>
            <person name="Fujiyama A."/>
            <person name="Anterola A."/>
            <person name="Aoki S."/>
            <person name="Ashton N."/>
            <person name="Barbazuk W.B."/>
            <person name="Barker E."/>
            <person name="Bennetzen J."/>
            <person name="Bezanilla M."/>
            <person name="Blankenship R."/>
            <person name="Cho S.H."/>
            <person name="Dutcher S."/>
            <person name="Estelle M."/>
            <person name="Fawcett J.A."/>
            <person name="Gundlach H."/>
            <person name="Hanada K."/>
            <person name="Heyl A."/>
            <person name="Hicks K.A."/>
            <person name="Hugh J."/>
            <person name="Lohr M."/>
            <person name="Mayer K."/>
            <person name="Melkozernov A."/>
            <person name="Murata T."/>
            <person name="Nelson D."/>
            <person name="Pils B."/>
            <person name="Prigge M."/>
            <person name="Reiss B."/>
            <person name="Renner T."/>
            <person name="Rombauts S."/>
            <person name="Rushton P."/>
            <person name="Sanderfoot A."/>
            <person name="Schween G."/>
            <person name="Shiu S.-H."/>
            <person name="Stueber K."/>
            <person name="Theodoulou F.L."/>
            <person name="Tu H."/>
            <person name="Van de Peer Y."/>
            <person name="Verrier P.J."/>
            <person name="Waters E."/>
            <person name="Wood A."/>
            <person name="Yang L."/>
            <person name="Cove D."/>
            <person name="Cuming A."/>
            <person name="Hasebe M."/>
            <person name="Lucas S."/>
            <person name="Mishler D.B."/>
            <person name="Reski R."/>
            <person name="Grigoriev I."/>
            <person name="Quatrano R.S."/>
            <person name="Boore J.L."/>
        </authorList>
    </citation>
    <scope>NUCLEOTIDE SEQUENCE [LARGE SCALE GENOMIC DNA]</scope>
    <source>
        <strain evidence="12 13">cv. Gransden 2004</strain>
    </source>
</reference>
<comment type="subcellular location">
    <subcellularLocation>
        <location evidence="1">Cytoplasm</location>
    </subcellularLocation>
</comment>
<dbReference type="InParanoid" id="A0A7I4CHL3"/>
<evidence type="ECO:0000313" key="12">
    <source>
        <dbReference type="EnsemblPlants" id="Pp3c23_890V3.2"/>
    </source>
</evidence>
<keyword evidence="7" id="KW-0067">ATP-binding</keyword>
<keyword evidence="13" id="KW-1185">Reference proteome</keyword>
<evidence type="ECO:0000256" key="7">
    <source>
        <dbReference type="ARBA" id="ARBA00022840"/>
    </source>
</evidence>
<feature type="domain" description="Mur ligase N-terminal catalytic" evidence="9">
    <location>
        <begin position="119"/>
        <end position="221"/>
    </location>
</feature>
<dbReference type="GO" id="GO:0008763">
    <property type="term" value="F:UDP-N-acetylmuramate-L-alanine ligase activity"/>
    <property type="evidence" value="ECO:0007669"/>
    <property type="project" value="UniProtKB-EC"/>
</dbReference>
<feature type="domain" description="Mur ligase central" evidence="11">
    <location>
        <begin position="226"/>
        <end position="420"/>
    </location>
</feature>
<evidence type="ECO:0000256" key="3">
    <source>
        <dbReference type="ARBA" id="ARBA00012211"/>
    </source>
</evidence>
<dbReference type="InterPro" id="IPR036565">
    <property type="entry name" value="Mur-like_cat_sf"/>
</dbReference>
<evidence type="ECO:0000259" key="10">
    <source>
        <dbReference type="Pfam" id="PF02875"/>
    </source>
</evidence>
<dbReference type="HAMAP" id="MF_00046">
    <property type="entry name" value="MurC"/>
    <property type="match status" value="1"/>
</dbReference>
<reference evidence="12" key="3">
    <citation type="submission" date="2020-12" db="UniProtKB">
        <authorList>
            <consortium name="EnsemblPlants"/>
        </authorList>
    </citation>
    <scope>IDENTIFICATION</scope>
</reference>
<dbReference type="NCBIfam" id="TIGR01082">
    <property type="entry name" value="murC"/>
    <property type="match status" value="1"/>
</dbReference>